<evidence type="ECO:0000259" key="1">
    <source>
        <dbReference type="PROSITE" id="PS51283"/>
    </source>
</evidence>
<dbReference type="AlphaFoldDB" id="A0A8J2LGJ2"/>
<dbReference type="GO" id="GO:0004843">
    <property type="term" value="F:cysteine-type deubiquitinase activity"/>
    <property type="evidence" value="ECO:0007669"/>
    <property type="project" value="InterPro"/>
</dbReference>
<proteinExistence type="predicted"/>
<feature type="non-terminal residue" evidence="2">
    <location>
        <position position="1"/>
    </location>
</feature>
<organism evidence="2 3">
    <name type="scientific">Allacma fusca</name>
    <dbReference type="NCBI Taxonomy" id="39272"/>
    <lineage>
        <taxon>Eukaryota</taxon>
        <taxon>Metazoa</taxon>
        <taxon>Ecdysozoa</taxon>
        <taxon>Arthropoda</taxon>
        <taxon>Hexapoda</taxon>
        <taxon>Collembola</taxon>
        <taxon>Symphypleona</taxon>
        <taxon>Sminthuridae</taxon>
        <taxon>Allacma</taxon>
    </lineage>
</organism>
<feature type="domain" description="DUSP" evidence="1">
    <location>
        <begin position="18"/>
        <end position="103"/>
    </location>
</feature>
<protein>
    <recommendedName>
        <fullName evidence="1">DUSP domain-containing protein</fullName>
    </recommendedName>
</protein>
<reference evidence="2" key="1">
    <citation type="submission" date="2021-06" db="EMBL/GenBank/DDBJ databases">
        <authorList>
            <person name="Hodson N. C."/>
            <person name="Mongue J. A."/>
            <person name="Jaron S. K."/>
        </authorList>
    </citation>
    <scope>NUCLEOTIDE SEQUENCE</scope>
</reference>
<accession>A0A8J2LGJ2</accession>
<comment type="caution">
    <text evidence="2">The sequence shown here is derived from an EMBL/GenBank/DDBJ whole genome shotgun (WGS) entry which is preliminary data.</text>
</comment>
<name>A0A8J2LGJ2_9HEXA</name>
<keyword evidence="3" id="KW-1185">Reference proteome</keyword>
<feature type="non-terminal residue" evidence="2">
    <location>
        <position position="103"/>
    </location>
</feature>
<dbReference type="PROSITE" id="PS51283">
    <property type="entry name" value="DUSP"/>
    <property type="match status" value="1"/>
</dbReference>
<evidence type="ECO:0000313" key="3">
    <source>
        <dbReference type="Proteomes" id="UP000708208"/>
    </source>
</evidence>
<evidence type="ECO:0000313" key="2">
    <source>
        <dbReference type="EMBL" id="CAG7831323.1"/>
    </source>
</evidence>
<dbReference type="InterPro" id="IPR006615">
    <property type="entry name" value="Pept_C19_DUSP"/>
</dbReference>
<dbReference type="Proteomes" id="UP000708208">
    <property type="component" value="Unassembled WGS sequence"/>
</dbReference>
<sequence length="103" mass="12117">PVTPETVTESEAYVLFYQKWDEDEDLTKQKMLKEWSKKDHDTDKDEKYHLLSRKWLTTFCWGEESGPIDNSDVVCPHGYFAPSDTVHMAGTWVPQSVWEIIHK</sequence>
<dbReference type="EMBL" id="CAJVCH010559991">
    <property type="protein sequence ID" value="CAG7831323.1"/>
    <property type="molecule type" value="Genomic_DNA"/>
</dbReference>
<gene>
    <name evidence="2" type="ORF">AFUS01_LOCUS41071</name>
</gene>